<dbReference type="CDD" id="cd03046">
    <property type="entry name" value="GST_N_GTT1_like"/>
    <property type="match status" value="1"/>
</dbReference>
<gene>
    <name evidence="2" type="ORF">DKG74_01405</name>
</gene>
<evidence type="ECO:0000313" key="2">
    <source>
        <dbReference type="EMBL" id="PWR25648.1"/>
    </source>
</evidence>
<dbReference type="InterPro" id="IPR036249">
    <property type="entry name" value="Thioredoxin-like_sf"/>
</dbReference>
<comment type="caution">
    <text evidence="2">The sequence shown here is derived from an EMBL/GenBank/DDBJ whole genome shotgun (WGS) entry which is preliminary data.</text>
</comment>
<dbReference type="PANTHER" id="PTHR44051">
    <property type="entry name" value="GLUTATHIONE S-TRANSFERASE-RELATED"/>
    <property type="match status" value="1"/>
</dbReference>
<dbReference type="GO" id="GO:0016740">
    <property type="term" value="F:transferase activity"/>
    <property type="evidence" value="ECO:0007669"/>
    <property type="project" value="UniProtKB-KW"/>
</dbReference>
<dbReference type="InterPro" id="IPR040079">
    <property type="entry name" value="Glutathione_S-Trfase"/>
</dbReference>
<proteinExistence type="predicted"/>
<dbReference type="PROSITE" id="PS50404">
    <property type="entry name" value="GST_NTER"/>
    <property type="match status" value="1"/>
</dbReference>
<dbReference type="EMBL" id="QGLE01000001">
    <property type="protein sequence ID" value="PWR25648.1"/>
    <property type="molecule type" value="Genomic_DNA"/>
</dbReference>
<organism evidence="2 3">
    <name type="scientific">Zavarzinia aquatilis</name>
    <dbReference type="NCBI Taxonomy" id="2211142"/>
    <lineage>
        <taxon>Bacteria</taxon>
        <taxon>Pseudomonadati</taxon>
        <taxon>Pseudomonadota</taxon>
        <taxon>Alphaproteobacteria</taxon>
        <taxon>Rhodospirillales</taxon>
        <taxon>Zavarziniaceae</taxon>
        <taxon>Zavarzinia</taxon>
    </lineage>
</organism>
<evidence type="ECO:0000259" key="1">
    <source>
        <dbReference type="PROSITE" id="PS50404"/>
    </source>
</evidence>
<protein>
    <submittedName>
        <fullName evidence="2">Glutathione S-transferase</fullName>
    </submittedName>
</protein>
<dbReference type="Proteomes" id="UP000245461">
    <property type="component" value="Unassembled WGS sequence"/>
</dbReference>
<dbReference type="SUPFAM" id="SSF52833">
    <property type="entry name" value="Thioredoxin-like"/>
    <property type="match status" value="1"/>
</dbReference>
<dbReference type="AlphaFoldDB" id="A0A317EF45"/>
<dbReference type="Gene3D" id="1.20.1050.10">
    <property type="match status" value="1"/>
</dbReference>
<accession>A0A317EF45</accession>
<dbReference type="SFLD" id="SFLDS00019">
    <property type="entry name" value="Glutathione_Transferase_(cytos"/>
    <property type="match status" value="1"/>
</dbReference>
<reference evidence="2 3" key="1">
    <citation type="submission" date="2018-05" db="EMBL/GenBank/DDBJ databases">
        <title>Zavarzinia sp. HR-AS.</title>
        <authorList>
            <person name="Lee Y."/>
            <person name="Jeon C.O."/>
        </authorList>
    </citation>
    <scope>NUCLEOTIDE SEQUENCE [LARGE SCALE GENOMIC DNA]</scope>
    <source>
        <strain evidence="2 3">HR-AS</strain>
    </source>
</reference>
<dbReference type="Gene3D" id="3.40.30.10">
    <property type="entry name" value="Glutaredoxin"/>
    <property type="match status" value="1"/>
</dbReference>
<feature type="domain" description="GST N-terminal" evidence="1">
    <location>
        <begin position="1"/>
        <end position="78"/>
    </location>
</feature>
<dbReference type="SFLD" id="SFLDG00358">
    <property type="entry name" value="Main_(cytGST)"/>
    <property type="match status" value="1"/>
</dbReference>
<dbReference type="RefSeq" id="WP_109901838.1">
    <property type="nucleotide sequence ID" value="NZ_QGLE01000001.1"/>
</dbReference>
<dbReference type="SFLD" id="SFLDG01150">
    <property type="entry name" value="Main.1:_Beta-like"/>
    <property type="match status" value="1"/>
</dbReference>
<dbReference type="SUPFAM" id="SSF47616">
    <property type="entry name" value="GST C-terminal domain-like"/>
    <property type="match status" value="1"/>
</dbReference>
<dbReference type="PANTHER" id="PTHR44051:SF21">
    <property type="entry name" value="GLUTATHIONE S-TRANSFERASE FAMILY PROTEIN"/>
    <property type="match status" value="1"/>
</dbReference>
<dbReference type="Pfam" id="PF02798">
    <property type="entry name" value="GST_N"/>
    <property type="match status" value="1"/>
</dbReference>
<evidence type="ECO:0000313" key="3">
    <source>
        <dbReference type="Proteomes" id="UP000245461"/>
    </source>
</evidence>
<sequence>MKLYHCAGARSFRPLWALEEMGLDFEFELMDFPPRFSRPGYLDINPLGTVPAFTDGPVLMTESSAICQYLGTKYGPTDLTVGVDEPDYGRYLNFLFMSDATLTFPQTIVLRYTALEPEERRLPQAAADYAQWFASRLRGALKLMGPDYACAGRFTMADIAVGYAIKLAGLIGLDQALTPEARAYYARITDRPAFARAEAWEAGRAIAT</sequence>
<dbReference type="InterPro" id="IPR036282">
    <property type="entry name" value="Glutathione-S-Trfase_C_sf"/>
</dbReference>
<keyword evidence="2" id="KW-0808">Transferase</keyword>
<dbReference type="InterPro" id="IPR004045">
    <property type="entry name" value="Glutathione_S-Trfase_N"/>
</dbReference>
<dbReference type="OrthoDB" id="7583243at2"/>
<keyword evidence="3" id="KW-1185">Reference proteome</keyword>
<name>A0A317EF45_9PROT</name>